<evidence type="ECO:0000313" key="3">
    <source>
        <dbReference type="Proteomes" id="UP000264006"/>
    </source>
</evidence>
<dbReference type="KEGG" id="euz:DVS28_b0121"/>
<dbReference type="Proteomes" id="UP000264006">
    <property type="component" value="Plasmid pEDY32-46I"/>
</dbReference>
<dbReference type="RefSeq" id="WP_114594502.1">
    <property type="nucleotide sequence ID" value="NZ_CP031166.1"/>
</dbReference>
<keyword evidence="3" id="KW-1185">Reference proteome</keyword>
<feature type="region of interest" description="Disordered" evidence="1">
    <location>
        <begin position="188"/>
        <end position="212"/>
    </location>
</feature>
<dbReference type="EMBL" id="CP031166">
    <property type="protein sequence ID" value="AXV09891.1"/>
    <property type="molecule type" value="Genomic_DNA"/>
</dbReference>
<gene>
    <name evidence="2" type="ORF">DVS28_b0121</name>
</gene>
<feature type="compositionally biased region" description="Low complexity" evidence="1">
    <location>
        <begin position="201"/>
        <end position="212"/>
    </location>
</feature>
<sequence>MTVQPDRAPYEATMSDGSPNLGSYEFAGYVGAVTKARAILVECGTDPADVDPKIVRALAGVIADMADRVQHRLRAKVITARRLDIAADNAARNGQEFGEADAAAVRAKVWESALVDRQGGSHTRARSCVYTAMEDFPFPADADAQAVADWTERVENRAFGLLVIAVDLAYDDRSHETFEDRVSALGGLLAPTPADADEQDAPAAEQAATADA</sequence>
<geneLocation type="plasmid" evidence="3">
    <name>pedy32-46i</name>
</geneLocation>
<proteinExistence type="predicted"/>
<keyword evidence="2" id="KW-0614">Plasmid</keyword>
<evidence type="ECO:0000313" key="2">
    <source>
        <dbReference type="EMBL" id="AXV09891.1"/>
    </source>
</evidence>
<organism evidence="2 3">
    <name type="scientific">Euzebya pacifica</name>
    <dbReference type="NCBI Taxonomy" id="1608957"/>
    <lineage>
        <taxon>Bacteria</taxon>
        <taxon>Bacillati</taxon>
        <taxon>Actinomycetota</taxon>
        <taxon>Nitriliruptoria</taxon>
        <taxon>Euzebyales</taxon>
    </lineage>
</organism>
<dbReference type="AlphaFoldDB" id="A0A346Y5Z4"/>
<accession>A0A346Y5Z4</accession>
<reference evidence="2 3" key="1">
    <citation type="submission" date="2018-09" db="EMBL/GenBank/DDBJ databases">
        <title>Complete genome sequence of Euzebya sp. DY32-46 isolated from seawater of Pacific Ocean.</title>
        <authorList>
            <person name="Xu L."/>
            <person name="Wu Y.-H."/>
            <person name="Xu X.-W."/>
        </authorList>
    </citation>
    <scope>NUCLEOTIDE SEQUENCE [LARGE SCALE GENOMIC DNA]</scope>
    <source>
        <strain evidence="2 3">DY32-46</strain>
        <plasmid evidence="3">pedy32-46i</plasmid>
    </source>
</reference>
<name>A0A346Y5Z4_9ACTN</name>
<protein>
    <submittedName>
        <fullName evidence="2">Uncharacterized protein</fullName>
    </submittedName>
</protein>
<evidence type="ECO:0000256" key="1">
    <source>
        <dbReference type="SAM" id="MobiDB-lite"/>
    </source>
</evidence>